<keyword evidence="5" id="KW-0408">Iron</keyword>
<evidence type="ECO:0008006" key="9">
    <source>
        <dbReference type="Google" id="ProtNLM"/>
    </source>
</evidence>
<dbReference type="KEGG" id="kphy:AOZ06_26100"/>
<sequence length="406" mass="44754">MAEPSLARDRVAHHWPVEDLPGVQFDPLLARLLREEPIAKIRLRFGEGDAWLVTRYEDVKLVTADPRFSRAATVDRPVTSMTPHVIGLPRGIGRIDPPEHTRLRRLVTQSLSPRRVDRLRPHAEATADALLTSLGQQGPPADLVDAVIAPFSMRVISELLGVAEQDWGRVRDWQRIILSSNHSRAEADAVKKEIGGYFRALAERRSGEPGDDLFSALVAARDAGELTTPELISLAVILQLNGMDMVLSTASSMVYLLLTQPGWAVRLRDDIGLLPVAVEEMLRFNPTRNGVGLPRIAMQDVQVGDVTIREGEAVYVSYLTANRDPDVFPEPDRLDLERAENPHLAFGYGIHYCHGAALTRMELDVLLSALLKRFPGLSLACPATGIEWLRGAVSRGPAALPVTWSP</sequence>
<dbReference type="PANTHER" id="PTHR46696">
    <property type="entry name" value="P450, PUTATIVE (EUROFUNG)-RELATED"/>
    <property type="match status" value="1"/>
</dbReference>
<dbReference type="SUPFAM" id="SSF48264">
    <property type="entry name" value="Cytochrome P450"/>
    <property type="match status" value="1"/>
</dbReference>
<gene>
    <name evidence="7" type="ORF">AOZ06_26100</name>
</gene>
<dbReference type="GO" id="GO:0004497">
    <property type="term" value="F:monooxygenase activity"/>
    <property type="evidence" value="ECO:0007669"/>
    <property type="project" value="UniProtKB-KW"/>
</dbReference>
<dbReference type="InterPro" id="IPR001128">
    <property type="entry name" value="Cyt_P450"/>
</dbReference>
<evidence type="ECO:0000256" key="6">
    <source>
        <dbReference type="ARBA" id="ARBA00023033"/>
    </source>
</evidence>
<accession>A0A0N7F5S8</accession>
<dbReference type="InterPro" id="IPR002397">
    <property type="entry name" value="Cyt_P450_B"/>
</dbReference>
<dbReference type="STRING" id="860235.AOZ06_26100"/>
<reference evidence="7 8" key="1">
    <citation type="submission" date="2015-07" db="EMBL/GenBank/DDBJ databases">
        <title>Genome sequencing of Kibdelosporangium phytohabitans.</title>
        <authorList>
            <person name="Qin S."/>
            <person name="Xing K."/>
        </authorList>
    </citation>
    <scope>NUCLEOTIDE SEQUENCE [LARGE SCALE GENOMIC DNA]</scope>
    <source>
        <strain evidence="7 8">KLBMP1111</strain>
    </source>
</reference>
<keyword evidence="3" id="KW-0479">Metal-binding</keyword>
<dbReference type="EMBL" id="CP012752">
    <property type="protein sequence ID" value="ALG15071.1"/>
    <property type="molecule type" value="Genomic_DNA"/>
</dbReference>
<keyword evidence="2" id="KW-0349">Heme</keyword>
<dbReference type="PRINTS" id="PR00359">
    <property type="entry name" value="BP450"/>
</dbReference>
<dbReference type="GO" id="GO:0016705">
    <property type="term" value="F:oxidoreductase activity, acting on paired donors, with incorporation or reduction of molecular oxygen"/>
    <property type="evidence" value="ECO:0007669"/>
    <property type="project" value="InterPro"/>
</dbReference>
<dbReference type="AlphaFoldDB" id="A0A0N7F5S8"/>
<dbReference type="GO" id="GO:0005506">
    <property type="term" value="F:iron ion binding"/>
    <property type="evidence" value="ECO:0007669"/>
    <property type="project" value="InterPro"/>
</dbReference>
<evidence type="ECO:0000256" key="5">
    <source>
        <dbReference type="ARBA" id="ARBA00023004"/>
    </source>
</evidence>
<evidence type="ECO:0000256" key="2">
    <source>
        <dbReference type="ARBA" id="ARBA00022617"/>
    </source>
</evidence>
<dbReference type="Pfam" id="PF00067">
    <property type="entry name" value="p450"/>
    <property type="match status" value="1"/>
</dbReference>
<dbReference type="Gene3D" id="1.10.630.10">
    <property type="entry name" value="Cytochrome P450"/>
    <property type="match status" value="1"/>
</dbReference>
<keyword evidence="6" id="KW-0503">Monooxygenase</keyword>
<evidence type="ECO:0000313" key="7">
    <source>
        <dbReference type="EMBL" id="ALG15071.1"/>
    </source>
</evidence>
<dbReference type="GO" id="GO:0020037">
    <property type="term" value="F:heme binding"/>
    <property type="evidence" value="ECO:0007669"/>
    <property type="project" value="InterPro"/>
</dbReference>
<dbReference type="PANTHER" id="PTHR46696:SF1">
    <property type="entry name" value="CYTOCHROME P450 YJIB-RELATED"/>
    <property type="match status" value="1"/>
</dbReference>
<dbReference type="Proteomes" id="UP000063699">
    <property type="component" value="Chromosome"/>
</dbReference>
<organism evidence="7 8">
    <name type="scientific">Kibdelosporangium phytohabitans</name>
    <dbReference type="NCBI Taxonomy" id="860235"/>
    <lineage>
        <taxon>Bacteria</taxon>
        <taxon>Bacillati</taxon>
        <taxon>Actinomycetota</taxon>
        <taxon>Actinomycetes</taxon>
        <taxon>Pseudonocardiales</taxon>
        <taxon>Pseudonocardiaceae</taxon>
        <taxon>Kibdelosporangium</taxon>
    </lineage>
</organism>
<dbReference type="RefSeq" id="WP_054296925.1">
    <property type="nucleotide sequence ID" value="NZ_CP012752.1"/>
</dbReference>
<name>A0A0N7F5S8_9PSEU</name>
<dbReference type="CDD" id="cd11031">
    <property type="entry name" value="Cyp158A-like"/>
    <property type="match status" value="1"/>
</dbReference>
<evidence type="ECO:0000256" key="4">
    <source>
        <dbReference type="ARBA" id="ARBA00023002"/>
    </source>
</evidence>
<evidence type="ECO:0000256" key="1">
    <source>
        <dbReference type="ARBA" id="ARBA00010617"/>
    </source>
</evidence>
<evidence type="ECO:0000256" key="3">
    <source>
        <dbReference type="ARBA" id="ARBA00022723"/>
    </source>
</evidence>
<keyword evidence="8" id="KW-1185">Reference proteome</keyword>
<keyword evidence="4" id="KW-0560">Oxidoreductase</keyword>
<dbReference type="OrthoDB" id="141712at2"/>
<dbReference type="FunFam" id="1.10.630.10:FF:000018">
    <property type="entry name" value="Cytochrome P450 monooxygenase"/>
    <property type="match status" value="1"/>
</dbReference>
<proteinExistence type="inferred from homology"/>
<evidence type="ECO:0000313" key="8">
    <source>
        <dbReference type="Proteomes" id="UP000063699"/>
    </source>
</evidence>
<comment type="similarity">
    <text evidence="1">Belongs to the cytochrome P450 family.</text>
</comment>
<dbReference type="InterPro" id="IPR036396">
    <property type="entry name" value="Cyt_P450_sf"/>
</dbReference>
<protein>
    <recommendedName>
        <fullName evidence="9">Cytochrome</fullName>
    </recommendedName>
</protein>